<keyword evidence="1" id="KW-0479">Metal-binding</keyword>
<evidence type="ECO:0008006" key="5">
    <source>
        <dbReference type="Google" id="ProtNLM"/>
    </source>
</evidence>
<dbReference type="PANTHER" id="PTHR43462:SF1">
    <property type="entry name" value="ALANYL-TRNA EDITING PROTEIN AARSD1"/>
    <property type="match status" value="1"/>
</dbReference>
<gene>
    <name evidence="3" type="ORF">ODALV1_LOCUS8708</name>
</gene>
<dbReference type="InterPro" id="IPR051335">
    <property type="entry name" value="Alanyl-tRNA_Editing_Enzymes"/>
</dbReference>
<evidence type="ECO:0000256" key="1">
    <source>
        <dbReference type="ARBA" id="ARBA00022723"/>
    </source>
</evidence>
<organism evidence="3 4">
    <name type="scientific">Orchesella dallaii</name>
    <dbReference type="NCBI Taxonomy" id="48710"/>
    <lineage>
        <taxon>Eukaryota</taxon>
        <taxon>Metazoa</taxon>
        <taxon>Ecdysozoa</taxon>
        <taxon>Arthropoda</taxon>
        <taxon>Hexapoda</taxon>
        <taxon>Collembola</taxon>
        <taxon>Entomobryomorpha</taxon>
        <taxon>Entomobryoidea</taxon>
        <taxon>Orchesellidae</taxon>
        <taxon>Orchesellinae</taxon>
        <taxon>Orchesella</taxon>
    </lineage>
</organism>
<keyword evidence="2" id="KW-0862">Zinc</keyword>
<evidence type="ECO:0000313" key="3">
    <source>
        <dbReference type="EMBL" id="CAL8094147.1"/>
    </source>
</evidence>
<sequence length="294" mass="32835">MSLKSQHLITAIADTLYGFPTTSWWLGSEESYIEMDTKDITDEQIIKIEDAANSKIRAAVPVSVDVVELDDPKLKNARGRNLPEDVKGQIRIVTMWSQMLLMLPIYHSFNGGRVIDRFSQQFRREQQLIGILKSNLADLPQAAEKINVALKNSRKSCQVLSKDLAALEAKSFSGNGNMSKFWAYHRDNVDLDFANALLRELGKDIVNNCVLLITVKTEDTSGHMMLVGGNLEKEKISNLGDRLCEILDGKGNVRGNVYQAKVNKINNVKKAVKLAKEFIDGLGNDKNDIESPEN</sequence>
<proteinExistence type="predicted"/>
<comment type="caution">
    <text evidence="3">The sequence shown here is derived from an EMBL/GenBank/DDBJ whole genome shotgun (WGS) entry which is preliminary data.</text>
</comment>
<dbReference type="EMBL" id="CAXLJM020000026">
    <property type="protein sequence ID" value="CAL8094147.1"/>
    <property type="molecule type" value="Genomic_DNA"/>
</dbReference>
<keyword evidence="4" id="KW-1185">Reference proteome</keyword>
<dbReference type="Proteomes" id="UP001642540">
    <property type="component" value="Unassembled WGS sequence"/>
</dbReference>
<dbReference type="InterPro" id="IPR018163">
    <property type="entry name" value="Thr/Ala-tRNA-synth_IIc_edit"/>
</dbReference>
<reference evidence="3 4" key="1">
    <citation type="submission" date="2024-08" db="EMBL/GenBank/DDBJ databases">
        <authorList>
            <person name="Cucini C."/>
            <person name="Frati F."/>
        </authorList>
    </citation>
    <scope>NUCLEOTIDE SEQUENCE [LARGE SCALE GENOMIC DNA]</scope>
</reference>
<dbReference type="PANTHER" id="PTHR43462">
    <property type="entry name" value="ALANYL-TRNA EDITING PROTEIN"/>
    <property type="match status" value="1"/>
</dbReference>
<dbReference type="Gene3D" id="3.30.980.10">
    <property type="entry name" value="Threonyl-trna Synthetase, Chain A, domain 2"/>
    <property type="match status" value="1"/>
</dbReference>
<protein>
    <recommendedName>
        <fullName evidence="5">GGDEF domain-containing protein</fullName>
    </recommendedName>
</protein>
<dbReference type="SUPFAM" id="SSF55186">
    <property type="entry name" value="ThrRS/AlaRS common domain"/>
    <property type="match status" value="1"/>
</dbReference>
<evidence type="ECO:0000313" key="4">
    <source>
        <dbReference type="Proteomes" id="UP001642540"/>
    </source>
</evidence>
<evidence type="ECO:0000256" key="2">
    <source>
        <dbReference type="ARBA" id="ARBA00022833"/>
    </source>
</evidence>
<name>A0ABP1Q962_9HEXA</name>
<accession>A0ABP1Q962</accession>